<comment type="caution">
    <text evidence="1">The sequence shown here is derived from an EMBL/GenBank/DDBJ whole genome shotgun (WGS) entry which is preliminary data.</text>
</comment>
<accession>A0A1E5VV32</accession>
<name>A0A1E5VV32_9POAL</name>
<dbReference type="AlphaFoldDB" id="A0A1E5VV32"/>
<protein>
    <submittedName>
        <fullName evidence="1">Uncharacterized protein</fullName>
    </submittedName>
</protein>
<gene>
    <name evidence="1" type="ORF">BAE44_0010006</name>
</gene>
<organism evidence="1 2">
    <name type="scientific">Dichanthelium oligosanthes</name>
    <dbReference type="NCBI Taxonomy" id="888268"/>
    <lineage>
        <taxon>Eukaryota</taxon>
        <taxon>Viridiplantae</taxon>
        <taxon>Streptophyta</taxon>
        <taxon>Embryophyta</taxon>
        <taxon>Tracheophyta</taxon>
        <taxon>Spermatophyta</taxon>
        <taxon>Magnoliopsida</taxon>
        <taxon>Liliopsida</taxon>
        <taxon>Poales</taxon>
        <taxon>Poaceae</taxon>
        <taxon>PACMAD clade</taxon>
        <taxon>Panicoideae</taxon>
        <taxon>Panicodae</taxon>
        <taxon>Paniceae</taxon>
        <taxon>Dichantheliinae</taxon>
        <taxon>Dichanthelium</taxon>
    </lineage>
</organism>
<proteinExistence type="predicted"/>
<evidence type="ECO:0000313" key="1">
    <source>
        <dbReference type="EMBL" id="OEL28975.1"/>
    </source>
</evidence>
<keyword evidence="2" id="KW-1185">Reference proteome</keyword>
<reference evidence="1 2" key="1">
    <citation type="submission" date="2016-09" db="EMBL/GenBank/DDBJ databases">
        <title>The draft genome of Dichanthelium oligosanthes: A C3 panicoid grass species.</title>
        <authorList>
            <person name="Studer A.J."/>
            <person name="Schnable J.C."/>
            <person name="Brutnell T.P."/>
        </authorList>
    </citation>
    <scope>NUCLEOTIDE SEQUENCE [LARGE SCALE GENOMIC DNA]</scope>
    <source>
        <strain evidence="2">cv. Kellogg 1175</strain>
        <tissue evidence="1">Leaf</tissue>
    </source>
</reference>
<sequence length="189" mass="21877">MLIKQYMVHLSLSQFLSKHFYGNKIVNAHNVSSCHYNNQFKGLWLPACAFFDISLVEELNYKGNAFVESAEIMFLLRELCIDGQPWFSRLLDRKHQRQRGRSTCFLNNICDYDRDRIYYGMLHLHFGIIFLDASALLSTTSEATVPPTTLSSTLSSPTVTTTPTSQDSLYYLLHNYIYVDDFFYLGCLH</sequence>
<evidence type="ECO:0000313" key="2">
    <source>
        <dbReference type="Proteomes" id="UP000095767"/>
    </source>
</evidence>
<dbReference type="Proteomes" id="UP000095767">
    <property type="component" value="Unassembled WGS sequence"/>
</dbReference>
<dbReference type="EMBL" id="LWDX02028734">
    <property type="protein sequence ID" value="OEL28975.1"/>
    <property type="molecule type" value="Genomic_DNA"/>
</dbReference>